<reference evidence="13" key="1">
    <citation type="submission" date="2022-04" db="EMBL/GenBank/DDBJ databases">
        <title>Complete genome sequences of Ezakiella coagulans and Fenollaria massiliensis.</title>
        <authorList>
            <person name="France M.T."/>
            <person name="Clifford J."/>
            <person name="Narina S."/>
            <person name="Rutt L."/>
            <person name="Ravel J."/>
        </authorList>
    </citation>
    <scope>NUCLEOTIDE SEQUENCE</scope>
    <source>
        <strain evidence="13">C0061C2</strain>
    </source>
</reference>
<keyword evidence="13" id="KW-0328">Glycosyltransferase</keyword>
<dbReference type="InterPro" id="IPR006405">
    <property type="entry name" value="Nic_PRibTrfase_pncB"/>
</dbReference>
<dbReference type="AlphaFoldDB" id="A0A9E7IU87"/>
<evidence type="ECO:0000256" key="5">
    <source>
        <dbReference type="ARBA" id="ARBA00022598"/>
    </source>
</evidence>
<evidence type="ECO:0000256" key="4">
    <source>
        <dbReference type="ARBA" id="ARBA00022553"/>
    </source>
</evidence>
<evidence type="ECO:0000259" key="11">
    <source>
        <dbReference type="Pfam" id="PF17767"/>
    </source>
</evidence>
<dbReference type="InterPro" id="IPR007229">
    <property type="entry name" value="Nic_PRibTrfase-Fam"/>
</dbReference>
<proteinExistence type="inferred from homology"/>
<dbReference type="GO" id="GO:0034355">
    <property type="term" value="P:NAD+ biosynthetic process via the salvage pathway"/>
    <property type="evidence" value="ECO:0007669"/>
    <property type="project" value="UniProtKB-ARBA"/>
</dbReference>
<evidence type="ECO:0000256" key="2">
    <source>
        <dbReference type="ARBA" id="ARBA00010897"/>
    </source>
</evidence>
<dbReference type="Proteomes" id="UP000831151">
    <property type="component" value="Chromosome"/>
</dbReference>
<name>A0A9E7IU87_9FIRM</name>
<dbReference type="NCBIfam" id="TIGR01513">
    <property type="entry name" value="NAPRTase_put"/>
    <property type="match status" value="1"/>
</dbReference>
<gene>
    <name evidence="13" type="ORF">M1R53_06795</name>
</gene>
<organism evidence="13 14">
    <name type="scientific">Fenollaria massiliensis</name>
    <dbReference type="NCBI Taxonomy" id="938288"/>
    <lineage>
        <taxon>Bacteria</taxon>
        <taxon>Bacillati</taxon>
        <taxon>Bacillota</taxon>
        <taxon>Clostridia</taxon>
        <taxon>Eubacteriales</taxon>
        <taxon>Fenollaria</taxon>
    </lineage>
</organism>
<dbReference type="Pfam" id="PF04095">
    <property type="entry name" value="NAPRTase"/>
    <property type="match status" value="1"/>
</dbReference>
<dbReference type="FunFam" id="3.20.20.70:FF:000076">
    <property type="entry name" value="Nicotinate phosphoribosyltransferase"/>
    <property type="match status" value="1"/>
</dbReference>
<dbReference type="InterPro" id="IPR036068">
    <property type="entry name" value="Nicotinate_pribotase-like_C"/>
</dbReference>
<dbReference type="RefSeq" id="WP_249242482.1">
    <property type="nucleotide sequence ID" value="NZ_CP096649.1"/>
</dbReference>
<feature type="domain" description="Nicotinate/nicotinamide phosphoribosyltransferase" evidence="10">
    <location>
        <begin position="157"/>
        <end position="326"/>
    </location>
</feature>
<dbReference type="Pfam" id="PF17956">
    <property type="entry name" value="NAPRTase_C"/>
    <property type="match status" value="1"/>
</dbReference>
<comment type="similarity">
    <text evidence="2 9">Belongs to the NAPRTase family.</text>
</comment>
<dbReference type="NCBIfam" id="NF009131">
    <property type="entry name" value="PRK12484.1"/>
    <property type="match status" value="1"/>
</dbReference>
<evidence type="ECO:0000256" key="1">
    <source>
        <dbReference type="ARBA" id="ARBA00004952"/>
    </source>
</evidence>
<evidence type="ECO:0000256" key="3">
    <source>
        <dbReference type="ARBA" id="ARBA00013236"/>
    </source>
</evidence>
<keyword evidence="4" id="KW-0597">Phosphoprotein</keyword>
<dbReference type="InterPro" id="IPR041525">
    <property type="entry name" value="N/Namide_PRibTrfase"/>
</dbReference>
<evidence type="ECO:0000313" key="14">
    <source>
        <dbReference type="Proteomes" id="UP000831151"/>
    </source>
</evidence>
<dbReference type="NCBIfam" id="NF006695">
    <property type="entry name" value="PRK09243.1-2"/>
    <property type="match status" value="1"/>
</dbReference>
<dbReference type="GO" id="GO:0004516">
    <property type="term" value="F:nicotinate phosphoribosyltransferase activity"/>
    <property type="evidence" value="ECO:0007669"/>
    <property type="project" value="UniProtKB-UniRule"/>
</dbReference>
<dbReference type="GO" id="GO:0047280">
    <property type="term" value="F:nicotinamide phosphoribosyltransferase activity"/>
    <property type="evidence" value="ECO:0007669"/>
    <property type="project" value="UniProtKB-ARBA"/>
</dbReference>
<dbReference type="PANTHER" id="PTHR11098">
    <property type="entry name" value="NICOTINATE PHOSPHORIBOSYLTRANSFERASE"/>
    <property type="match status" value="1"/>
</dbReference>
<dbReference type="KEGG" id="fms:M1R53_06795"/>
<dbReference type="InterPro" id="IPR040727">
    <property type="entry name" value="NAPRTase_N"/>
</dbReference>
<dbReference type="GO" id="GO:0005829">
    <property type="term" value="C:cytosol"/>
    <property type="evidence" value="ECO:0007669"/>
    <property type="project" value="TreeGrafter"/>
</dbReference>
<dbReference type="SUPFAM" id="SSF51690">
    <property type="entry name" value="Nicotinate/Quinolinate PRTase C-terminal domain-like"/>
    <property type="match status" value="1"/>
</dbReference>
<evidence type="ECO:0000259" key="10">
    <source>
        <dbReference type="Pfam" id="PF04095"/>
    </source>
</evidence>
<evidence type="ECO:0000256" key="7">
    <source>
        <dbReference type="ARBA" id="ARBA00022679"/>
    </source>
</evidence>
<comment type="catalytic activity">
    <reaction evidence="8 9">
        <text>5-phospho-alpha-D-ribose 1-diphosphate + nicotinate + ATP + H2O = nicotinate beta-D-ribonucleotide + ADP + phosphate + diphosphate</text>
        <dbReference type="Rhea" id="RHEA:36163"/>
        <dbReference type="ChEBI" id="CHEBI:15377"/>
        <dbReference type="ChEBI" id="CHEBI:30616"/>
        <dbReference type="ChEBI" id="CHEBI:32544"/>
        <dbReference type="ChEBI" id="CHEBI:33019"/>
        <dbReference type="ChEBI" id="CHEBI:43474"/>
        <dbReference type="ChEBI" id="CHEBI:57502"/>
        <dbReference type="ChEBI" id="CHEBI:58017"/>
        <dbReference type="ChEBI" id="CHEBI:456216"/>
        <dbReference type="EC" id="6.3.4.21"/>
    </reaction>
</comment>
<comment type="function">
    <text evidence="9">Catalyzes the first step in the biosynthesis of NAD from nicotinic acid, the ATP-dependent synthesis of beta-nicotinate D-ribonucleotide from nicotinate and 5-phospho-D-ribose 1-phosphate.</text>
</comment>
<evidence type="ECO:0000256" key="6">
    <source>
        <dbReference type="ARBA" id="ARBA00022642"/>
    </source>
</evidence>
<dbReference type="InterPro" id="IPR013785">
    <property type="entry name" value="Aldolase_TIM"/>
</dbReference>
<keyword evidence="14" id="KW-1185">Reference proteome</keyword>
<keyword evidence="6 9" id="KW-0662">Pyridine nucleotide biosynthesis</keyword>
<evidence type="ECO:0000256" key="9">
    <source>
        <dbReference type="RuleBase" id="RU365100"/>
    </source>
</evidence>
<dbReference type="Gene3D" id="3.20.20.70">
    <property type="entry name" value="Aldolase class I"/>
    <property type="match status" value="1"/>
</dbReference>
<dbReference type="EMBL" id="CP096649">
    <property type="protein sequence ID" value="UQK58943.1"/>
    <property type="molecule type" value="Genomic_DNA"/>
</dbReference>
<evidence type="ECO:0000313" key="13">
    <source>
        <dbReference type="EMBL" id="UQK58943.1"/>
    </source>
</evidence>
<evidence type="ECO:0000259" key="12">
    <source>
        <dbReference type="Pfam" id="PF17956"/>
    </source>
</evidence>
<dbReference type="Pfam" id="PF17767">
    <property type="entry name" value="NAPRTase_N"/>
    <property type="match status" value="1"/>
</dbReference>
<evidence type="ECO:0000256" key="8">
    <source>
        <dbReference type="ARBA" id="ARBA00048668"/>
    </source>
</evidence>
<comment type="PTM">
    <text evidence="9">Transiently phosphorylated on a His residue during the reaction cycle. Phosphorylation strongly increases the affinity for substrates and increases the rate of nicotinate D-ribonucleotide production. Dephosphorylation regenerates the low-affinity form of the enzyme, leading to product release.</text>
</comment>
<dbReference type="Gene3D" id="3.20.140.10">
    <property type="entry name" value="nicotinate phosphoribosyltransferase"/>
    <property type="match status" value="1"/>
</dbReference>
<dbReference type="PIRSF" id="PIRSF000484">
    <property type="entry name" value="NAPRT"/>
    <property type="match status" value="1"/>
</dbReference>
<feature type="domain" description="Nicotinate phosphoribosyltransferase C-terminal" evidence="12">
    <location>
        <begin position="364"/>
        <end position="473"/>
    </location>
</feature>
<comment type="pathway">
    <text evidence="1 9">Cofactor biosynthesis; NAD(+) biosynthesis; nicotinate D-ribonucleotide from nicotinate: step 1/1.</text>
</comment>
<dbReference type="SUPFAM" id="SSF54675">
    <property type="entry name" value="Nicotinate/Quinolinate PRTase N-terminal domain-like"/>
    <property type="match status" value="1"/>
</dbReference>
<dbReference type="InterPro" id="IPR041619">
    <property type="entry name" value="NAPRTase_C"/>
</dbReference>
<dbReference type="EC" id="6.3.4.21" evidence="3 9"/>
<accession>A0A9E7IU87</accession>
<keyword evidence="5 9" id="KW-0436">Ligase</keyword>
<feature type="domain" description="Nicotinate phosphoribosyltransferase N-terminal" evidence="11">
    <location>
        <begin position="12"/>
        <end position="136"/>
    </location>
</feature>
<sequence>MKNDNKSINLSMLADYYEFTMANGYIANGVENTEAVFDMFFRKVPDNGGFAICAGLEQVIEYIENLKFTDDDIEYFKSKKIFSEEFLDFLRNFKFTCDVWAVEEGTPVFPQEPIIIVKGPVKEAQIMETMILLTINYQSLIATKASRIVRVAKGRAVSEFGSRRAQASEAAILGARAAYIGGAKATANTITDKFFGVPATGTMAHSWVQMFDTELEAFRAYAKVYPDSCVLLVDTYNTLEEGIPNAIKVFDELREGGHEGVGIRIDSGDLAYLSKKARIMLDEAGYPNVKIMVSNSLDEYVIKDLLGQGAQIDGFGVGERLITSRSEPVFGGVYKLVSTFKDGKEIYKIKISGDVEKITTPGFKKLYRLYDNETGKALADLVTTHDEEIDFTKDIEIFHPLYTWKKKTLSNYTAKPLLKKIFDKGKLVYNKKTIDEVQKYSLEEVDKLWDEVKRLENPHEYYVDLSKKLWKIKNDMLNKEN</sequence>
<dbReference type="CDD" id="cd01570">
    <property type="entry name" value="NAPRTase_A"/>
    <property type="match status" value="1"/>
</dbReference>
<protein>
    <recommendedName>
        <fullName evidence="3 9">Nicotinate phosphoribosyltransferase</fullName>
        <ecNumber evidence="3 9">6.3.4.21</ecNumber>
    </recommendedName>
</protein>
<keyword evidence="7 9" id="KW-0808">Transferase</keyword>
<dbReference type="PANTHER" id="PTHR11098:SF1">
    <property type="entry name" value="NICOTINATE PHOSPHORIBOSYLTRANSFERASE"/>
    <property type="match status" value="1"/>
</dbReference>